<accession>A0A843TKU8</accession>
<sequence length="142" mass="16131">MRQGYASRFECDSPGGRVPVATFERRRLHAHQVPCAGWPADVRSGKATTSHVAFRTPTEQSFHRLCSTRGELLQGFLVIRGPGGVLGMFSPRGRRAERGKRLEFVFFTKVQCGTVEVCVVFLDTLTPVFELYVWLWERRQLS</sequence>
<name>A0A843TKU8_COLES</name>
<evidence type="ECO:0000313" key="1">
    <source>
        <dbReference type="EMBL" id="MQL71635.1"/>
    </source>
</evidence>
<proteinExistence type="predicted"/>
<gene>
    <name evidence="1" type="ORF">Taro_003950</name>
</gene>
<comment type="caution">
    <text evidence="1">The sequence shown here is derived from an EMBL/GenBank/DDBJ whole genome shotgun (WGS) entry which is preliminary data.</text>
</comment>
<organism evidence="1 2">
    <name type="scientific">Colocasia esculenta</name>
    <name type="common">Wild taro</name>
    <name type="synonym">Arum esculentum</name>
    <dbReference type="NCBI Taxonomy" id="4460"/>
    <lineage>
        <taxon>Eukaryota</taxon>
        <taxon>Viridiplantae</taxon>
        <taxon>Streptophyta</taxon>
        <taxon>Embryophyta</taxon>
        <taxon>Tracheophyta</taxon>
        <taxon>Spermatophyta</taxon>
        <taxon>Magnoliopsida</taxon>
        <taxon>Liliopsida</taxon>
        <taxon>Araceae</taxon>
        <taxon>Aroideae</taxon>
        <taxon>Colocasieae</taxon>
        <taxon>Colocasia</taxon>
    </lineage>
</organism>
<reference evidence="1" key="1">
    <citation type="submission" date="2017-07" db="EMBL/GenBank/DDBJ databases">
        <title>Taro Niue Genome Assembly and Annotation.</title>
        <authorList>
            <person name="Atibalentja N."/>
            <person name="Keating K."/>
            <person name="Fields C.J."/>
        </authorList>
    </citation>
    <scope>NUCLEOTIDE SEQUENCE</scope>
    <source>
        <strain evidence="1">Niue_2</strain>
        <tissue evidence="1">Leaf</tissue>
    </source>
</reference>
<dbReference type="Proteomes" id="UP000652761">
    <property type="component" value="Unassembled WGS sequence"/>
</dbReference>
<dbReference type="EMBL" id="NMUH01000104">
    <property type="protein sequence ID" value="MQL71635.1"/>
    <property type="molecule type" value="Genomic_DNA"/>
</dbReference>
<keyword evidence="2" id="KW-1185">Reference proteome</keyword>
<dbReference type="AlphaFoldDB" id="A0A843TKU8"/>
<evidence type="ECO:0000313" key="2">
    <source>
        <dbReference type="Proteomes" id="UP000652761"/>
    </source>
</evidence>
<protein>
    <submittedName>
        <fullName evidence="1">Uncharacterized protein</fullName>
    </submittedName>
</protein>